<name>A0A0D2CQH8_9EURO</name>
<feature type="compositionally biased region" description="Low complexity" evidence="1">
    <location>
        <begin position="177"/>
        <end position="208"/>
    </location>
</feature>
<protein>
    <recommendedName>
        <fullName evidence="6">Mid2 domain-containing protein</fullName>
    </recommendedName>
</protein>
<sequence length="273" mass="28722">MFFAALAVLVHALGVAYALDYVGAMETGFIGLDPRGWSPMPTPAPYYNLYRRRLQKRDLTDTCAIFNDEPITCPPNEYCAYNGNLRFMACCSVDANGDFVSDCYYTTSCVDIAESSSICGVTTGCIGFQTGICGKGDSYPECVTIVLTYGIAAYTTFQCGTTAAYVTASSPPPSPPTTTTTTITTTSKTSSTTTPPPSSTTTSVTSTSPAAVIQKAEPNHTAAIVGGAVGGVAGVLIIAGIIGFVIYRIRVKRREAEYADDAPEMPGTAHIPK</sequence>
<dbReference type="STRING" id="569365.A0A0D2CQH8"/>
<accession>A0A0D2CQH8</accession>
<feature type="region of interest" description="Disordered" evidence="1">
    <location>
        <begin position="166"/>
        <end position="208"/>
    </location>
</feature>
<dbReference type="OrthoDB" id="4156556at2759"/>
<keyword evidence="5" id="KW-1185">Reference proteome</keyword>
<dbReference type="HOGENOM" id="CLU_927598_0_0_1"/>
<keyword evidence="2" id="KW-1133">Transmembrane helix</keyword>
<dbReference type="RefSeq" id="XP_016252441.1">
    <property type="nucleotide sequence ID" value="XM_016390539.1"/>
</dbReference>
<dbReference type="AlphaFoldDB" id="A0A0D2CQH8"/>
<reference evidence="4 5" key="1">
    <citation type="submission" date="2015-01" db="EMBL/GenBank/DDBJ databases">
        <title>The Genome Sequence of Cladophialophora immunda CBS83496.</title>
        <authorList>
            <consortium name="The Broad Institute Genomics Platform"/>
            <person name="Cuomo C."/>
            <person name="de Hoog S."/>
            <person name="Gorbushina A."/>
            <person name="Stielow B."/>
            <person name="Teixiera M."/>
            <person name="Abouelleil A."/>
            <person name="Chapman S.B."/>
            <person name="Priest M."/>
            <person name="Young S.K."/>
            <person name="Wortman J."/>
            <person name="Nusbaum C."/>
            <person name="Birren B."/>
        </authorList>
    </citation>
    <scope>NUCLEOTIDE SEQUENCE [LARGE SCALE GENOMIC DNA]</scope>
    <source>
        <strain evidence="4 5">CBS 83496</strain>
    </source>
</reference>
<organism evidence="4 5">
    <name type="scientific">Cladophialophora immunda</name>
    <dbReference type="NCBI Taxonomy" id="569365"/>
    <lineage>
        <taxon>Eukaryota</taxon>
        <taxon>Fungi</taxon>
        <taxon>Dikarya</taxon>
        <taxon>Ascomycota</taxon>
        <taxon>Pezizomycotina</taxon>
        <taxon>Eurotiomycetes</taxon>
        <taxon>Chaetothyriomycetidae</taxon>
        <taxon>Chaetothyriales</taxon>
        <taxon>Herpotrichiellaceae</taxon>
        <taxon>Cladophialophora</taxon>
    </lineage>
</organism>
<evidence type="ECO:0000256" key="3">
    <source>
        <dbReference type="SAM" id="SignalP"/>
    </source>
</evidence>
<evidence type="ECO:0000256" key="1">
    <source>
        <dbReference type="SAM" id="MobiDB-lite"/>
    </source>
</evidence>
<evidence type="ECO:0000256" key="2">
    <source>
        <dbReference type="SAM" id="Phobius"/>
    </source>
</evidence>
<evidence type="ECO:0000313" key="4">
    <source>
        <dbReference type="EMBL" id="KIW32225.1"/>
    </source>
</evidence>
<dbReference type="Proteomes" id="UP000054466">
    <property type="component" value="Unassembled WGS sequence"/>
</dbReference>
<evidence type="ECO:0000313" key="5">
    <source>
        <dbReference type="Proteomes" id="UP000054466"/>
    </source>
</evidence>
<feature type="transmembrane region" description="Helical" evidence="2">
    <location>
        <begin position="222"/>
        <end position="247"/>
    </location>
</feature>
<gene>
    <name evidence="4" type="ORF">PV07_03785</name>
</gene>
<proteinExistence type="predicted"/>
<keyword evidence="3" id="KW-0732">Signal</keyword>
<dbReference type="VEuPathDB" id="FungiDB:PV07_03785"/>
<feature type="chain" id="PRO_5002239990" description="Mid2 domain-containing protein" evidence="3">
    <location>
        <begin position="19"/>
        <end position="273"/>
    </location>
</feature>
<keyword evidence="2" id="KW-0472">Membrane</keyword>
<dbReference type="EMBL" id="KN847041">
    <property type="protein sequence ID" value="KIW32225.1"/>
    <property type="molecule type" value="Genomic_DNA"/>
</dbReference>
<keyword evidence="2" id="KW-0812">Transmembrane</keyword>
<evidence type="ECO:0008006" key="6">
    <source>
        <dbReference type="Google" id="ProtNLM"/>
    </source>
</evidence>
<feature type="signal peptide" evidence="3">
    <location>
        <begin position="1"/>
        <end position="18"/>
    </location>
</feature>
<dbReference type="GeneID" id="27342979"/>